<evidence type="ECO:0000256" key="1">
    <source>
        <dbReference type="ARBA" id="ARBA00004141"/>
    </source>
</evidence>
<proteinExistence type="inferred from homology"/>
<sequence>MVAPESRSALTGDRFYARAFGVGLVLVLGVLVYRILSPLFSALVWSALIALLAYPLHVRFTALLRGRENLSASLLTLATVVILLGPVAALGAAFVVELAEIAPVIEDFAREQAPDIEGGVLQPALERIQQLIGVSPAELRQWAGESAKASLEALAGLGGKIFVGAFGTALGFTVAIFALFFLLRDGQAILDAVQGLIPLPDASKTHLNKHLRDAVHALVFGIGLTAVIQGVMLGAAFAVLGLPAPVVFGAVGILVALLPVVGTPLLWGPAAIVLAVQGRWGSAIALLAWGVLVSTVDNFLRPFLVSGRAPIGTLTVFLGVIGGAAAFGMVGLLLGPLILALCLALIRFALEHK</sequence>
<evidence type="ECO:0000256" key="4">
    <source>
        <dbReference type="ARBA" id="ARBA00022989"/>
    </source>
</evidence>
<dbReference type="AlphaFoldDB" id="A0A3E0WWT1"/>
<feature type="transmembrane region" description="Helical" evidence="6">
    <location>
        <begin position="74"/>
        <end position="96"/>
    </location>
</feature>
<evidence type="ECO:0000256" key="5">
    <source>
        <dbReference type="ARBA" id="ARBA00023136"/>
    </source>
</evidence>
<protein>
    <recommendedName>
        <fullName evidence="9">AI-2E family transporter</fullName>
    </recommendedName>
</protein>
<accession>A0A3E0WWT1</accession>
<dbReference type="EMBL" id="NFZW01000008">
    <property type="protein sequence ID" value="RFA36839.1"/>
    <property type="molecule type" value="Genomic_DNA"/>
</dbReference>
<comment type="caution">
    <text evidence="7">The sequence shown here is derived from an EMBL/GenBank/DDBJ whole genome shotgun (WGS) entry which is preliminary data.</text>
</comment>
<dbReference type="OrthoDB" id="106838at2"/>
<name>A0A3E0WWT1_9GAMM</name>
<feature type="transmembrane region" description="Helical" evidence="6">
    <location>
        <begin position="316"/>
        <end position="346"/>
    </location>
</feature>
<evidence type="ECO:0008006" key="9">
    <source>
        <dbReference type="Google" id="ProtNLM"/>
    </source>
</evidence>
<keyword evidence="8" id="KW-1185">Reference proteome</keyword>
<comment type="similarity">
    <text evidence="2">Belongs to the autoinducer-2 exporter (AI-2E) (TC 2.A.86) family.</text>
</comment>
<keyword evidence="5 6" id="KW-0472">Membrane</keyword>
<gene>
    <name evidence="7" type="ORF">CAL65_09970</name>
</gene>
<evidence type="ECO:0000313" key="8">
    <source>
        <dbReference type="Proteomes" id="UP000256763"/>
    </source>
</evidence>
<feature type="transmembrane region" description="Helical" evidence="6">
    <location>
        <begin position="246"/>
        <end position="267"/>
    </location>
</feature>
<dbReference type="InterPro" id="IPR002549">
    <property type="entry name" value="AI-2E-like"/>
</dbReference>
<feature type="transmembrane region" description="Helical" evidence="6">
    <location>
        <begin position="279"/>
        <end position="296"/>
    </location>
</feature>
<evidence type="ECO:0000256" key="3">
    <source>
        <dbReference type="ARBA" id="ARBA00022692"/>
    </source>
</evidence>
<evidence type="ECO:0000256" key="2">
    <source>
        <dbReference type="ARBA" id="ARBA00009773"/>
    </source>
</evidence>
<feature type="transmembrane region" description="Helical" evidence="6">
    <location>
        <begin position="15"/>
        <end position="36"/>
    </location>
</feature>
<evidence type="ECO:0000313" key="7">
    <source>
        <dbReference type="EMBL" id="RFA36839.1"/>
    </source>
</evidence>
<dbReference type="RefSeq" id="WP_116302098.1">
    <property type="nucleotide sequence ID" value="NZ_NFZV01000008.1"/>
</dbReference>
<comment type="subcellular location">
    <subcellularLocation>
        <location evidence="1">Membrane</location>
        <topology evidence="1">Multi-pass membrane protein</topology>
    </subcellularLocation>
</comment>
<dbReference type="PANTHER" id="PTHR21716">
    <property type="entry name" value="TRANSMEMBRANE PROTEIN"/>
    <property type="match status" value="1"/>
</dbReference>
<keyword evidence="4 6" id="KW-1133">Transmembrane helix</keyword>
<reference evidence="8" key="1">
    <citation type="submission" date="2017-05" db="EMBL/GenBank/DDBJ databases">
        <authorList>
            <person name="Sharma S."/>
            <person name="Sidhu C."/>
            <person name="Pinnaka A.K."/>
        </authorList>
    </citation>
    <scope>NUCLEOTIDE SEQUENCE [LARGE SCALE GENOMIC DNA]</scope>
    <source>
        <strain evidence="8">AK93</strain>
    </source>
</reference>
<organism evidence="7 8">
    <name type="scientific">Alkalilimnicola ehrlichii</name>
    <dbReference type="NCBI Taxonomy" id="351052"/>
    <lineage>
        <taxon>Bacteria</taxon>
        <taxon>Pseudomonadati</taxon>
        <taxon>Pseudomonadota</taxon>
        <taxon>Gammaproteobacteria</taxon>
        <taxon>Chromatiales</taxon>
        <taxon>Ectothiorhodospiraceae</taxon>
        <taxon>Alkalilimnicola</taxon>
    </lineage>
</organism>
<dbReference type="GO" id="GO:0016020">
    <property type="term" value="C:membrane"/>
    <property type="evidence" value="ECO:0007669"/>
    <property type="project" value="UniProtKB-SubCell"/>
</dbReference>
<feature type="transmembrane region" description="Helical" evidence="6">
    <location>
        <begin position="214"/>
        <end position="240"/>
    </location>
</feature>
<feature type="transmembrane region" description="Helical" evidence="6">
    <location>
        <begin position="42"/>
        <end position="62"/>
    </location>
</feature>
<evidence type="ECO:0000256" key="6">
    <source>
        <dbReference type="SAM" id="Phobius"/>
    </source>
</evidence>
<feature type="transmembrane region" description="Helical" evidence="6">
    <location>
        <begin position="161"/>
        <end position="183"/>
    </location>
</feature>
<dbReference type="Pfam" id="PF01594">
    <property type="entry name" value="AI-2E_transport"/>
    <property type="match status" value="1"/>
</dbReference>
<dbReference type="Proteomes" id="UP000256763">
    <property type="component" value="Unassembled WGS sequence"/>
</dbReference>
<keyword evidence="3 6" id="KW-0812">Transmembrane</keyword>
<dbReference type="PANTHER" id="PTHR21716:SF4">
    <property type="entry name" value="TRANSMEMBRANE PROTEIN 245"/>
    <property type="match status" value="1"/>
</dbReference>